<reference evidence="4" key="1">
    <citation type="submission" date="2020-10" db="EMBL/GenBank/DDBJ databases">
        <authorList>
            <person name="Gilroy R."/>
        </authorList>
    </citation>
    <scope>NUCLEOTIDE SEQUENCE</scope>
    <source>
        <strain evidence="4">ChiBcec16-1751</strain>
    </source>
</reference>
<dbReference type="EMBL" id="DVJJ01000124">
    <property type="protein sequence ID" value="HIS65356.1"/>
    <property type="molecule type" value="Genomic_DNA"/>
</dbReference>
<gene>
    <name evidence="4" type="ORF">IAA83_08305</name>
</gene>
<accession>A0A9D1FBP1</accession>
<evidence type="ECO:0000256" key="2">
    <source>
        <dbReference type="SAM" id="SignalP"/>
    </source>
</evidence>
<dbReference type="CDD" id="cd05379">
    <property type="entry name" value="CAP_bacterial"/>
    <property type="match status" value="1"/>
</dbReference>
<feature type="signal peptide" evidence="2">
    <location>
        <begin position="1"/>
        <end position="23"/>
    </location>
</feature>
<comment type="caution">
    <text evidence="4">The sequence shown here is derived from an EMBL/GenBank/DDBJ whole genome shotgun (WGS) entry which is preliminary data.</text>
</comment>
<dbReference type="Pfam" id="PF00188">
    <property type="entry name" value="CAP"/>
    <property type="match status" value="1"/>
</dbReference>
<dbReference type="AlphaFoldDB" id="A0A9D1FBP1"/>
<sequence length="327" mass="35856">MKRLVTLLLSALLAVTLSSPVLAGSLDSEMATAVRFLQQNNILAGDETGNLQLDKSLTRAELAVIVSRLTVNQEHLMADQKYYAGQCTFTDVPEWARVYVGYCASMYYVGGYGDGRYGPDDPVTPAAACTVLLRCCGNLVPFAWSYDTALDAAVQYGIAPREALLEEHISRGTLSILLYRTAEKLGFSMEDAEPDTGDTSDEDTASEMEQQVAELVNQERAAQGLAPLTFSADLCDGARRKSQDMHDNNYFSHDSPTFGSPFDMMSSMGIDFWAAGENIAMGYPTAEDVMEGWMNSPGHRANILSEAFTEIGVGYVDGYWTQWFVNR</sequence>
<dbReference type="Pfam" id="PF00395">
    <property type="entry name" value="SLH"/>
    <property type="match status" value="1"/>
</dbReference>
<dbReference type="InterPro" id="IPR014044">
    <property type="entry name" value="CAP_dom"/>
</dbReference>
<organism evidence="4 5">
    <name type="scientific">Candidatus Avoscillospira avistercoris</name>
    <dbReference type="NCBI Taxonomy" id="2840707"/>
    <lineage>
        <taxon>Bacteria</taxon>
        <taxon>Bacillati</taxon>
        <taxon>Bacillota</taxon>
        <taxon>Clostridia</taxon>
        <taxon>Eubacteriales</taxon>
        <taxon>Oscillospiraceae</taxon>
        <taxon>Oscillospiraceae incertae sedis</taxon>
        <taxon>Candidatus Avoscillospira</taxon>
    </lineage>
</organism>
<dbReference type="InterPro" id="IPR035940">
    <property type="entry name" value="CAP_sf"/>
</dbReference>
<dbReference type="InterPro" id="IPR001119">
    <property type="entry name" value="SLH_dom"/>
</dbReference>
<dbReference type="Proteomes" id="UP000886741">
    <property type="component" value="Unassembled WGS sequence"/>
</dbReference>
<feature type="domain" description="SLH" evidence="3">
    <location>
        <begin position="83"/>
        <end position="146"/>
    </location>
</feature>
<dbReference type="PANTHER" id="PTHR31157:SF1">
    <property type="entry name" value="SCP DOMAIN-CONTAINING PROTEIN"/>
    <property type="match status" value="1"/>
</dbReference>
<feature type="chain" id="PRO_5039700330" evidence="2">
    <location>
        <begin position="24"/>
        <end position="327"/>
    </location>
</feature>
<dbReference type="PROSITE" id="PS51272">
    <property type="entry name" value="SLH"/>
    <property type="match status" value="2"/>
</dbReference>
<protein>
    <submittedName>
        <fullName evidence="4">S-layer homology domain-containing protein</fullName>
    </submittedName>
</protein>
<evidence type="ECO:0000313" key="4">
    <source>
        <dbReference type="EMBL" id="HIS65356.1"/>
    </source>
</evidence>
<evidence type="ECO:0000313" key="5">
    <source>
        <dbReference type="Proteomes" id="UP000886741"/>
    </source>
</evidence>
<reference evidence="4" key="2">
    <citation type="journal article" date="2021" name="PeerJ">
        <title>Extensive microbial diversity within the chicken gut microbiome revealed by metagenomics and culture.</title>
        <authorList>
            <person name="Gilroy R."/>
            <person name="Ravi A."/>
            <person name="Getino M."/>
            <person name="Pursley I."/>
            <person name="Horton D.L."/>
            <person name="Alikhan N.F."/>
            <person name="Baker D."/>
            <person name="Gharbi K."/>
            <person name="Hall N."/>
            <person name="Watson M."/>
            <person name="Adriaenssens E.M."/>
            <person name="Foster-Nyarko E."/>
            <person name="Jarju S."/>
            <person name="Secka A."/>
            <person name="Antonio M."/>
            <person name="Oren A."/>
            <person name="Chaudhuri R.R."/>
            <person name="La Ragione R."/>
            <person name="Hildebrand F."/>
            <person name="Pallen M.J."/>
        </authorList>
    </citation>
    <scope>NUCLEOTIDE SEQUENCE</scope>
    <source>
        <strain evidence="4">ChiBcec16-1751</strain>
    </source>
</reference>
<evidence type="ECO:0000259" key="3">
    <source>
        <dbReference type="PROSITE" id="PS51272"/>
    </source>
</evidence>
<feature type="domain" description="SLH" evidence="3">
    <location>
        <begin position="17"/>
        <end position="80"/>
    </location>
</feature>
<keyword evidence="2" id="KW-0732">Signal</keyword>
<dbReference type="Gene3D" id="3.40.33.10">
    <property type="entry name" value="CAP"/>
    <property type="match status" value="1"/>
</dbReference>
<evidence type="ECO:0000256" key="1">
    <source>
        <dbReference type="ARBA" id="ARBA00022737"/>
    </source>
</evidence>
<dbReference type="PANTHER" id="PTHR31157">
    <property type="entry name" value="SCP DOMAIN-CONTAINING PROTEIN"/>
    <property type="match status" value="1"/>
</dbReference>
<name>A0A9D1FBP1_9FIRM</name>
<proteinExistence type="predicted"/>
<keyword evidence="1" id="KW-0677">Repeat</keyword>
<dbReference type="SUPFAM" id="SSF55797">
    <property type="entry name" value="PR-1-like"/>
    <property type="match status" value="1"/>
</dbReference>